<organism evidence="1 3">
    <name type="scientific">Thiothrix fructosivorans</name>
    <dbReference type="NCBI Taxonomy" id="111770"/>
    <lineage>
        <taxon>Bacteria</taxon>
        <taxon>Pseudomonadati</taxon>
        <taxon>Pseudomonadota</taxon>
        <taxon>Gammaproteobacteria</taxon>
        <taxon>Thiotrichales</taxon>
        <taxon>Thiotrichaceae</taxon>
        <taxon>Thiothrix</taxon>
    </lineage>
</organism>
<sequence length="78" mass="8376">MSIAELLPSVALLPHADKFRLVQLLLEQLAKEEGIVLHDPATTASPVPVGRVYRSGRSDVSAKARSLLLSGHTFAICI</sequence>
<keyword evidence="3" id="KW-1185">Reference proteome</keyword>
<comment type="caution">
    <text evidence="1">The sequence shown here is derived from an EMBL/GenBank/DDBJ whole genome shotgun (WGS) entry which is preliminary data.</text>
</comment>
<reference evidence="1 3" key="1">
    <citation type="submission" date="2021-03" db="EMBL/GenBank/DDBJ databases">
        <title>Draft genome and methylome analysis of Thiotrix fructosivoruns ATCC 49748.</title>
        <authorList>
            <person name="Fomenkov A."/>
            <person name="Grabovich M.Y."/>
            <person name="Roberts R.J."/>
        </authorList>
    </citation>
    <scope>NUCLEOTIDE SEQUENCE [LARGE SCALE GENOMIC DNA]</scope>
    <source>
        <strain evidence="1 3">ATCC 49748</strain>
        <plasmid evidence="1">pTfr446</plasmid>
    </source>
</reference>
<dbReference type="RefSeq" id="WP_207249432.1">
    <property type="nucleotide sequence ID" value="NZ_JAFMPM010000005.1"/>
</dbReference>
<keyword evidence="1" id="KW-0614">Plasmid</keyword>
<protein>
    <submittedName>
        <fullName evidence="1">Uncharacterized protein</fullName>
    </submittedName>
</protein>
<proteinExistence type="predicted"/>
<dbReference type="EMBL" id="JAFMPM010000005">
    <property type="protein sequence ID" value="MBO0611522.1"/>
    <property type="molecule type" value="Genomic_DNA"/>
</dbReference>
<dbReference type="Proteomes" id="UP000664466">
    <property type="component" value="Unassembled WGS sequence"/>
</dbReference>
<evidence type="ECO:0000313" key="1">
    <source>
        <dbReference type="EMBL" id="MBO0611522.1"/>
    </source>
</evidence>
<accession>A0ABS3IHL7</accession>
<gene>
    <name evidence="1" type="ORF">J1836_01060</name>
    <name evidence="2" type="ORF">J1836_12855</name>
</gene>
<name>A0ABS3IHL7_9GAMM</name>
<evidence type="ECO:0000313" key="2">
    <source>
        <dbReference type="EMBL" id="MBO0613797.1"/>
    </source>
</evidence>
<evidence type="ECO:0000313" key="3">
    <source>
        <dbReference type="Proteomes" id="UP000664466"/>
    </source>
</evidence>
<dbReference type="EMBL" id="JAFMPM010000006">
    <property type="protein sequence ID" value="MBO0613797.1"/>
    <property type="molecule type" value="Genomic_DNA"/>
</dbReference>
<geneLocation type="plasmid" evidence="1">
    <name>pTfr446</name>
</geneLocation>